<gene>
    <name evidence="1" type="ORF">HC176_16280</name>
</gene>
<reference evidence="1 2" key="1">
    <citation type="submission" date="2020-03" db="EMBL/GenBank/DDBJ databases">
        <title>Tamlana sp. nov, isolated from XXX.</title>
        <authorList>
            <person name="Cao W.R."/>
        </authorList>
    </citation>
    <scope>NUCLEOTIDE SEQUENCE [LARGE SCALE GENOMIC DNA]</scope>
    <source>
        <strain evidence="1 2">HST1-43</strain>
    </source>
</reference>
<name>A0ABX1DFC9_9FLAO</name>
<organism evidence="1 2">
    <name type="scientific">Tamlana crocina</name>
    <dbReference type="NCBI Taxonomy" id="393006"/>
    <lineage>
        <taxon>Bacteria</taxon>
        <taxon>Pseudomonadati</taxon>
        <taxon>Bacteroidota</taxon>
        <taxon>Flavobacteriia</taxon>
        <taxon>Flavobacteriales</taxon>
        <taxon>Flavobacteriaceae</taxon>
        <taxon>Tamlana</taxon>
    </lineage>
</organism>
<dbReference type="EMBL" id="JAAVJS010000188">
    <property type="protein sequence ID" value="NJX17033.1"/>
    <property type="molecule type" value="Genomic_DNA"/>
</dbReference>
<evidence type="ECO:0000313" key="2">
    <source>
        <dbReference type="Proteomes" id="UP000760545"/>
    </source>
</evidence>
<protein>
    <submittedName>
        <fullName evidence="1">Uncharacterized protein</fullName>
    </submittedName>
</protein>
<accession>A0ABX1DFC9</accession>
<comment type="caution">
    <text evidence="1">The sequence shown here is derived from an EMBL/GenBank/DDBJ whole genome shotgun (WGS) entry which is preliminary data.</text>
</comment>
<keyword evidence="2" id="KW-1185">Reference proteome</keyword>
<dbReference type="RefSeq" id="WP_167920049.1">
    <property type="nucleotide sequence ID" value="NZ_JAAVJS010000188.1"/>
</dbReference>
<dbReference type="Proteomes" id="UP000760545">
    <property type="component" value="Unassembled WGS sequence"/>
</dbReference>
<proteinExistence type="predicted"/>
<evidence type="ECO:0000313" key="1">
    <source>
        <dbReference type="EMBL" id="NJX17033.1"/>
    </source>
</evidence>
<sequence length="77" mass="8880">MIISHLSKGRKDLIQTKAHLQNQLRDPTNQLFEAQSEAFQFCLESIDPSLRIAFQIVLNISSVFELRTIDAIFYVDL</sequence>